<accession>A0ABS5SA36</accession>
<gene>
    <name evidence="1" type="ORF">KI810_04155</name>
</gene>
<name>A0ABS5SA36_9BACT</name>
<reference evidence="1 2" key="1">
    <citation type="submission" date="2021-05" db="EMBL/GenBank/DDBJ databases">
        <title>The draft genome of Geobacter luticola JCM 17780.</title>
        <authorList>
            <person name="Xu Z."/>
            <person name="Masuda Y."/>
            <person name="Itoh H."/>
            <person name="Senoo K."/>
        </authorList>
    </citation>
    <scope>NUCLEOTIDE SEQUENCE [LARGE SCALE GENOMIC DNA]</scope>
    <source>
        <strain evidence="1 2">JCM 17780</strain>
    </source>
</reference>
<dbReference type="InterPro" id="IPR011990">
    <property type="entry name" value="TPR-like_helical_dom_sf"/>
</dbReference>
<proteinExistence type="predicted"/>
<protein>
    <submittedName>
        <fullName evidence="1">Tetratricopeptide repeat protein</fullName>
    </submittedName>
</protein>
<evidence type="ECO:0000313" key="2">
    <source>
        <dbReference type="Proteomes" id="UP000756860"/>
    </source>
</evidence>
<dbReference type="Pfam" id="PF14559">
    <property type="entry name" value="TPR_19"/>
    <property type="match status" value="1"/>
</dbReference>
<sequence>MTFDQLEELSAAAMEAMQEGDTAAALLCFERLLAVERRPLYVSCLAYCVARERGEFKRAVSLCKNAIKDEPKNAAHFLLLGRIHLLAGQKKDAIRIFRMGLRHQRSVDIQRELDRLGVRRDPPVPFLRRDNPVNRVLGKALKIIGVR</sequence>
<dbReference type="RefSeq" id="WP_214174190.1">
    <property type="nucleotide sequence ID" value="NZ_JAHCVK010000001.1"/>
</dbReference>
<organism evidence="1 2">
    <name type="scientific">Geomobilimonas luticola</name>
    <dbReference type="NCBI Taxonomy" id="1114878"/>
    <lineage>
        <taxon>Bacteria</taxon>
        <taxon>Pseudomonadati</taxon>
        <taxon>Thermodesulfobacteriota</taxon>
        <taxon>Desulfuromonadia</taxon>
        <taxon>Geobacterales</taxon>
        <taxon>Geobacteraceae</taxon>
        <taxon>Geomobilimonas</taxon>
    </lineage>
</organism>
<dbReference type="EMBL" id="JAHCVK010000001">
    <property type="protein sequence ID" value="MBT0652236.1"/>
    <property type="molecule type" value="Genomic_DNA"/>
</dbReference>
<dbReference type="Proteomes" id="UP000756860">
    <property type="component" value="Unassembled WGS sequence"/>
</dbReference>
<dbReference type="SUPFAM" id="SSF48452">
    <property type="entry name" value="TPR-like"/>
    <property type="match status" value="1"/>
</dbReference>
<keyword evidence="2" id="KW-1185">Reference proteome</keyword>
<comment type="caution">
    <text evidence="1">The sequence shown here is derived from an EMBL/GenBank/DDBJ whole genome shotgun (WGS) entry which is preliminary data.</text>
</comment>
<evidence type="ECO:0000313" key="1">
    <source>
        <dbReference type="EMBL" id="MBT0652236.1"/>
    </source>
</evidence>
<dbReference type="Gene3D" id="1.25.40.10">
    <property type="entry name" value="Tetratricopeptide repeat domain"/>
    <property type="match status" value="1"/>
</dbReference>